<dbReference type="SUPFAM" id="SSF54001">
    <property type="entry name" value="Cysteine proteinases"/>
    <property type="match status" value="1"/>
</dbReference>
<feature type="region of interest" description="Disordered" evidence="5">
    <location>
        <begin position="329"/>
        <end position="353"/>
    </location>
</feature>
<dbReference type="InterPro" id="IPR038765">
    <property type="entry name" value="Papain-like_cys_pep_sf"/>
</dbReference>
<organism evidence="7 8">
    <name type="scientific">Meloidogyne floridensis</name>
    <dbReference type="NCBI Taxonomy" id="298350"/>
    <lineage>
        <taxon>Eukaryota</taxon>
        <taxon>Metazoa</taxon>
        <taxon>Ecdysozoa</taxon>
        <taxon>Nematoda</taxon>
        <taxon>Chromadorea</taxon>
        <taxon>Rhabditida</taxon>
        <taxon>Tylenchina</taxon>
        <taxon>Tylenchomorpha</taxon>
        <taxon>Tylenchoidea</taxon>
        <taxon>Meloidogynidae</taxon>
        <taxon>Meloidogyninae</taxon>
        <taxon>Meloidogyne</taxon>
    </lineage>
</organism>
<dbReference type="PROSITE" id="PS50203">
    <property type="entry name" value="CALPAIN_CAT"/>
    <property type="match status" value="1"/>
</dbReference>
<dbReference type="GO" id="GO:0004198">
    <property type="term" value="F:calcium-dependent cysteine-type endopeptidase activity"/>
    <property type="evidence" value="ECO:0007669"/>
    <property type="project" value="InterPro"/>
</dbReference>
<feature type="domain" description="Calpain catalytic" evidence="6">
    <location>
        <begin position="260"/>
        <end position="330"/>
    </location>
</feature>
<keyword evidence="3" id="KW-0788">Thiol protease</keyword>
<dbReference type="InterPro" id="IPR036181">
    <property type="entry name" value="MIT_dom_sf"/>
</dbReference>
<evidence type="ECO:0000256" key="3">
    <source>
        <dbReference type="ARBA" id="ARBA00022807"/>
    </source>
</evidence>
<dbReference type="AlphaFoldDB" id="A0A915NM43"/>
<reference evidence="8" key="1">
    <citation type="submission" date="2022-11" db="UniProtKB">
        <authorList>
            <consortium name="WormBaseParasite"/>
        </authorList>
    </citation>
    <scope>IDENTIFICATION</scope>
</reference>
<dbReference type="WBParaSite" id="scf7180000418618.g2651">
    <property type="protein sequence ID" value="scf7180000418618.g2651"/>
    <property type="gene ID" value="scf7180000418618.g2651"/>
</dbReference>
<dbReference type="PANTHER" id="PTHR46143">
    <property type="entry name" value="CALPAIN-7"/>
    <property type="match status" value="1"/>
</dbReference>
<keyword evidence="2" id="KW-0378">Hydrolase</keyword>
<dbReference type="InterPro" id="IPR001300">
    <property type="entry name" value="Peptidase_C2_calpain_cat"/>
</dbReference>
<evidence type="ECO:0000256" key="5">
    <source>
        <dbReference type="SAM" id="MobiDB-lite"/>
    </source>
</evidence>
<evidence type="ECO:0000256" key="1">
    <source>
        <dbReference type="ARBA" id="ARBA00022670"/>
    </source>
</evidence>
<evidence type="ECO:0000259" key="6">
    <source>
        <dbReference type="PROSITE" id="PS50203"/>
    </source>
</evidence>
<dbReference type="CDD" id="cd02656">
    <property type="entry name" value="MIT"/>
    <property type="match status" value="1"/>
</dbReference>
<dbReference type="PANTHER" id="PTHR46143:SF1">
    <property type="entry name" value="CALPAIN-7"/>
    <property type="match status" value="1"/>
</dbReference>
<evidence type="ECO:0000256" key="4">
    <source>
        <dbReference type="PROSITE-ProRule" id="PRU00239"/>
    </source>
</evidence>
<dbReference type="Gene3D" id="1.20.58.80">
    <property type="entry name" value="Phosphotransferase system, lactose/cellobiose-type IIA subunit"/>
    <property type="match status" value="2"/>
</dbReference>
<dbReference type="SMART" id="SM00355">
    <property type="entry name" value="ZnF_C2H2"/>
    <property type="match status" value="3"/>
</dbReference>
<dbReference type="SUPFAM" id="SSF116846">
    <property type="entry name" value="MIT domain"/>
    <property type="match status" value="2"/>
</dbReference>
<dbReference type="InterPro" id="IPR013087">
    <property type="entry name" value="Znf_C2H2_type"/>
</dbReference>
<evidence type="ECO:0000256" key="2">
    <source>
        <dbReference type="ARBA" id="ARBA00022801"/>
    </source>
</evidence>
<name>A0A915NM43_9BILA</name>
<dbReference type="Pfam" id="PF04212">
    <property type="entry name" value="MIT"/>
    <property type="match status" value="2"/>
</dbReference>
<dbReference type="SMART" id="SM00745">
    <property type="entry name" value="MIT"/>
    <property type="match status" value="2"/>
</dbReference>
<keyword evidence="1" id="KW-0645">Protease</keyword>
<dbReference type="PROSITE" id="PS00028">
    <property type="entry name" value="ZINC_FINGER_C2H2_1"/>
    <property type="match status" value="1"/>
</dbReference>
<dbReference type="Proteomes" id="UP000887560">
    <property type="component" value="Unplaced"/>
</dbReference>
<feature type="region of interest" description="Disordered" evidence="5">
    <location>
        <begin position="194"/>
        <end position="222"/>
    </location>
</feature>
<keyword evidence="7" id="KW-1185">Reference proteome</keyword>
<sequence>MEINELHQLAQIAVKSDDIGDFNNAIIYYSKAANQIFKLIENKKMSQKYKEISLKYLNRCEELKKHVKPAPEQNDSFSFVMKALEYDEKGNYNEALNLYTEGAELGLLELKSPNNPQKIQKLKELTSLAIERAEKIKSSLNTNNQSYNNPSAPILSDDEEKVEEEINFDFLNKIFPKVPINEFSLVSLNNDQSSTSQIIKPKTENKNNGKQQRRRWSDQKKKNFGELSQNEISVLATTSLINNRKYIPFIEECDLKNESFFLPIPFTDKDGLLPLSEKQKKNLKGWLRPNEFIKDEPKIIDKIDSGTIKQTIVSDCSFVASLAIAARYERHDPPPPQPNKQTTPRPTPPIDPQARIDLLDHWTRSIEKMTKSPDILKNLSNSNNSIVSYSNNSNVDKNNLSKSGRCSEQSTTIPIVHGAGSPATENLSLEQKTKRCLADLHKQITNGIPKRKCQMCNQNVDNDYRSMKNHVFRVHFRPYNLNKFTQLLERCFKKDGNNCNNIFITNDLQCNVCGRELRTKTGRFNHVSVCHSDYIWKCIYAQCDFKVNSFSNFLRHLQIQHRKKSFQLEHFEKDAYIRLRADYELKLTPLVRKCFPFDLPAIILGGNINEEEIPVDEIVSK</sequence>
<protein>
    <submittedName>
        <fullName evidence="8">Calpain catalytic domain-containing protein</fullName>
    </submittedName>
</protein>
<dbReference type="GO" id="GO:0006508">
    <property type="term" value="P:proteolysis"/>
    <property type="evidence" value="ECO:0007669"/>
    <property type="project" value="UniProtKB-KW"/>
</dbReference>
<comment type="caution">
    <text evidence="4">Lacks conserved residue(s) required for the propagation of feature annotation.</text>
</comment>
<proteinExistence type="predicted"/>
<dbReference type="InterPro" id="IPR051297">
    <property type="entry name" value="PalB/RIM13"/>
</dbReference>
<evidence type="ECO:0000313" key="7">
    <source>
        <dbReference type="Proteomes" id="UP000887560"/>
    </source>
</evidence>
<accession>A0A915NM43</accession>
<evidence type="ECO:0000313" key="8">
    <source>
        <dbReference type="WBParaSite" id="scf7180000418618.g2651"/>
    </source>
</evidence>
<dbReference type="InterPro" id="IPR007330">
    <property type="entry name" value="MIT_dom"/>
</dbReference>